<keyword evidence="3" id="KW-1185">Reference proteome</keyword>
<gene>
    <name evidence="2" type="ORF">CGOC_LOCUS13074</name>
</gene>
<evidence type="ECO:0000256" key="1">
    <source>
        <dbReference type="SAM" id="SignalP"/>
    </source>
</evidence>
<feature type="signal peptide" evidence="1">
    <location>
        <begin position="1"/>
        <end position="15"/>
    </location>
</feature>
<dbReference type="EMBL" id="UYRV01128095">
    <property type="protein sequence ID" value="VDN35952.1"/>
    <property type="molecule type" value="Genomic_DNA"/>
</dbReference>
<organism evidence="2 3">
    <name type="scientific">Cylicostephanus goldi</name>
    <name type="common">Nematode worm</name>
    <dbReference type="NCBI Taxonomy" id="71465"/>
    <lineage>
        <taxon>Eukaryota</taxon>
        <taxon>Metazoa</taxon>
        <taxon>Ecdysozoa</taxon>
        <taxon>Nematoda</taxon>
        <taxon>Chromadorea</taxon>
        <taxon>Rhabditida</taxon>
        <taxon>Rhabditina</taxon>
        <taxon>Rhabditomorpha</taxon>
        <taxon>Strongyloidea</taxon>
        <taxon>Strongylidae</taxon>
        <taxon>Cylicostephanus</taxon>
    </lineage>
</organism>
<feature type="chain" id="PRO_5018235511" evidence="1">
    <location>
        <begin position="16"/>
        <end position="68"/>
    </location>
</feature>
<proteinExistence type="predicted"/>
<name>A0A3P7QVQ5_CYLGO</name>
<dbReference type="Proteomes" id="UP000271889">
    <property type="component" value="Unassembled WGS sequence"/>
</dbReference>
<reference evidence="2 3" key="1">
    <citation type="submission" date="2018-11" db="EMBL/GenBank/DDBJ databases">
        <authorList>
            <consortium name="Pathogen Informatics"/>
        </authorList>
    </citation>
    <scope>NUCLEOTIDE SEQUENCE [LARGE SCALE GENOMIC DNA]</scope>
</reference>
<evidence type="ECO:0000313" key="3">
    <source>
        <dbReference type="Proteomes" id="UP000271889"/>
    </source>
</evidence>
<keyword evidence="1" id="KW-0732">Signal</keyword>
<accession>A0A3P7QVQ5</accession>
<protein>
    <submittedName>
        <fullName evidence="2">Uncharacterized protein</fullName>
    </submittedName>
</protein>
<dbReference type="AlphaFoldDB" id="A0A3P7QVQ5"/>
<sequence>MLLLSFFVLVVETSSQIINKLPGQELRAQPYVGRVSGGWPNGGQQGAGNIGGGQQGGTAYPIFLILFP</sequence>
<evidence type="ECO:0000313" key="2">
    <source>
        <dbReference type="EMBL" id="VDN35952.1"/>
    </source>
</evidence>